<dbReference type="PRINTS" id="PR01506">
    <property type="entry name" value="TATBPROTEIN"/>
</dbReference>
<evidence type="ECO:0000313" key="12">
    <source>
        <dbReference type="Proteomes" id="UP000319836"/>
    </source>
</evidence>
<keyword evidence="2 9" id="KW-0813">Transport</keyword>
<dbReference type="GO" id="GO:0008320">
    <property type="term" value="F:protein transmembrane transporter activity"/>
    <property type="evidence" value="ECO:0007669"/>
    <property type="project" value="UniProtKB-UniRule"/>
</dbReference>
<keyword evidence="8 9" id="KW-0472">Membrane</keyword>
<dbReference type="EMBL" id="VBPA01000058">
    <property type="protein sequence ID" value="TMQ72475.1"/>
    <property type="molecule type" value="Genomic_DNA"/>
</dbReference>
<comment type="subcellular location">
    <subcellularLocation>
        <location evidence="1 9">Cell membrane</location>
        <topology evidence="1 9">Single-pass membrane protein</topology>
    </subcellularLocation>
</comment>
<feature type="region of interest" description="Disordered" evidence="10">
    <location>
        <begin position="43"/>
        <end position="67"/>
    </location>
</feature>
<dbReference type="InterPro" id="IPR006312">
    <property type="entry name" value="TatA/E"/>
</dbReference>
<keyword evidence="4 9" id="KW-0812">Transmembrane</keyword>
<dbReference type="HAMAP" id="MF_00236">
    <property type="entry name" value="TatA_E"/>
    <property type="match status" value="1"/>
</dbReference>
<dbReference type="NCBIfam" id="TIGR01411">
    <property type="entry name" value="tatAE"/>
    <property type="match status" value="1"/>
</dbReference>
<comment type="subunit">
    <text evidence="9">Forms a complex with TatC.</text>
</comment>
<evidence type="ECO:0000256" key="9">
    <source>
        <dbReference type="HAMAP-Rule" id="MF_00236"/>
    </source>
</evidence>
<dbReference type="Gene3D" id="1.20.5.3310">
    <property type="match status" value="1"/>
</dbReference>
<gene>
    <name evidence="9" type="primary">tatA</name>
    <name evidence="11" type="ORF">E6K80_02735</name>
</gene>
<comment type="similarity">
    <text evidence="9">Belongs to the TatA/E family.</text>
</comment>
<dbReference type="GO" id="GO:0043953">
    <property type="term" value="P:protein transport by the Tat complex"/>
    <property type="evidence" value="ECO:0007669"/>
    <property type="project" value="UniProtKB-UniRule"/>
</dbReference>
<evidence type="ECO:0000256" key="10">
    <source>
        <dbReference type="SAM" id="MobiDB-lite"/>
    </source>
</evidence>
<organism evidence="11 12">
    <name type="scientific">Eiseniibacteriota bacterium</name>
    <dbReference type="NCBI Taxonomy" id="2212470"/>
    <lineage>
        <taxon>Bacteria</taxon>
        <taxon>Candidatus Eiseniibacteriota</taxon>
    </lineage>
</organism>
<evidence type="ECO:0000256" key="2">
    <source>
        <dbReference type="ARBA" id="ARBA00022448"/>
    </source>
</evidence>
<accession>A0A538U999</accession>
<dbReference type="PANTHER" id="PTHR42982">
    <property type="entry name" value="SEC-INDEPENDENT PROTEIN TRANSLOCASE PROTEIN TATA"/>
    <property type="match status" value="1"/>
</dbReference>
<evidence type="ECO:0000256" key="6">
    <source>
        <dbReference type="ARBA" id="ARBA00022989"/>
    </source>
</evidence>
<evidence type="ECO:0000313" key="11">
    <source>
        <dbReference type="EMBL" id="TMQ72475.1"/>
    </source>
</evidence>
<evidence type="ECO:0000256" key="8">
    <source>
        <dbReference type="ARBA" id="ARBA00023136"/>
    </source>
</evidence>
<protein>
    <recommendedName>
        <fullName evidence="9">Sec-independent protein translocase protein TatA</fullName>
    </recommendedName>
</protein>
<feature type="compositionally biased region" description="Basic and acidic residues" evidence="10">
    <location>
        <begin position="43"/>
        <end position="56"/>
    </location>
</feature>
<name>A0A538U999_UNCEI</name>
<dbReference type="GO" id="GO:0033281">
    <property type="term" value="C:TAT protein transport complex"/>
    <property type="evidence" value="ECO:0007669"/>
    <property type="project" value="UniProtKB-UniRule"/>
</dbReference>
<evidence type="ECO:0000256" key="7">
    <source>
        <dbReference type="ARBA" id="ARBA00023010"/>
    </source>
</evidence>
<evidence type="ECO:0000256" key="4">
    <source>
        <dbReference type="ARBA" id="ARBA00022692"/>
    </source>
</evidence>
<reference evidence="11 12" key="1">
    <citation type="journal article" date="2019" name="Nat. Microbiol.">
        <title>Mediterranean grassland soil C-N compound turnover is dependent on rainfall and depth, and is mediated by genomically divergent microorganisms.</title>
        <authorList>
            <person name="Diamond S."/>
            <person name="Andeer P.F."/>
            <person name="Li Z."/>
            <person name="Crits-Christoph A."/>
            <person name="Burstein D."/>
            <person name="Anantharaman K."/>
            <person name="Lane K.R."/>
            <person name="Thomas B.C."/>
            <person name="Pan C."/>
            <person name="Northen T.R."/>
            <person name="Banfield J.F."/>
        </authorList>
    </citation>
    <scope>NUCLEOTIDE SEQUENCE [LARGE SCALE GENOMIC DNA]</scope>
    <source>
        <strain evidence="11">WS_10</strain>
    </source>
</reference>
<sequence>MFGMGGSELLVLFVIILLIFGPSQIPKMARGLGQAMREFRKAQREINDEITRDDPPAGKPPENKPIQ</sequence>
<dbReference type="Pfam" id="PF02416">
    <property type="entry name" value="TatA_B_E"/>
    <property type="match status" value="1"/>
</dbReference>
<keyword evidence="5 9" id="KW-0653">Protein transport</keyword>
<comment type="caution">
    <text evidence="11">The sequence shown here is derived from an EMBL/GenBank/DDBJ whole genome shotgun (WGS) entry which is preliminary data.</text>
</comment>
<dbReference type="Proteomes" id="UP000319836">
    <property type="component" value="Unassembled WGS sequence"/>
</dbReference>
<keyword evidence="7 9" id="KW-0811">Translocation</keyword>
<evidence type="ECO:0000256" key="3">
    <source>
        <dbReference type="ARBA" id="ARBA00022475"/>
    </source>
</evidence>
<evidence type="ECO:0000256" key="1">
    <source>
        <dbReference type="ARBA" id="ARBA00004162"/>
    </source>
</evidence>
<dbReference type="PANTHER" id="PTHR42982:SF1">
    <property type="entry name" value="SEC-INDEPENDENT PROTEIN TRANSLOCASE PROTEIN TATA"/>
    <property type="match status" value="1"/>
</dbReference>
<dbReference type="InterPro" id="IPR003369">
    <property type="entry name" value="TatA/B/E"/>
</dbReference>
<keyword evidence="3 9" id="KW-1003">Cell membrane</keyword>
<proteinExistence type="inferred from homology"/>
<evidence type="ECO:0000256" key="5">
    <source>
        <dbReference type="ARBA" id="ARBA00022927"/>
    </source>
</evidence>
<dbReference type="AlphaFoldDB" id="A0A538U999"/>
<comment type="function">
    <text evidence="9">Part of the twin-arginine translocation (Tat) system that transports large folded proteins containing a characteristic twin-arginine motif in their signal peptide across membranes. TatA could form the protein-conducting channel of the Tat system.</text>
</comment>
<keyword evidence="6 9" id="KW-1133">Transmembrane helix</keyword>